<evidence type="ECO:0000259" key="1">
    <source>
        <dbReference type="PROSITE" id="PS51724"/>
    </source>
</evidence>
<dbReference type="SUPFAM" id="SSF110997">
    <property type="entry name" value="Sporulation related repeat"/>
    <property type="match status" value="1"/>
</dbReference>
<dbReference type="AlphaFoldDB" id="A0A0B4XNM0"/>
<dbReference type="Pfam" id="PF05036">
    <property type="entry name" value="SPOR"/>
    <property type="match status" value="1"/>
</dbReference>
<dbReference type="GO" id="GO:0042834">
    <property type="term" value="F:peptidoglycan binding"/>
    <property type="evidence" value="ECO:0007669"/>
    <property type="project" value="InterPro"/>
</dbReference>
<organism evidence="2 3">
    <name type="scientific">Isoalcanivorax pacificus W11-5</name>
    <dbReference type="NCBI Taxonomy" id="391936"/>
    <lineage>
        <taxon>Bacteria</taxon>
        <taxon>Pseudomonadati</taxon>
        <taxon>Pseudomonadota</taxon>
        <taxon>Gammaproteobacteria</taxon>
        <taxon>Oceanospirillales</taxon>
        <taxon>Alcanivoracaceae</taxon>
        <taxon>Isoalcanivorax</taxon>
    </lineage>
</organism>
<dbReference type="PROSITE" id="PS51724">
    <property type="entry name" value="SPOR"/>
    <property type="match status" value="1"/>
</dbReference>
<protein>
    <recommendedName>
        <fullName evidence="1">SPOR domain-containing protein</fullName>
    </recommendedName>
</protein>
<evidence type="ECO:0000313" key="2">
    <source>
        <dbReference type="EMBL" id="AJD48068.1"/>
    </source>
</evidence>
<dbReference type="STRING" id="391936.S7S_08260"/>
<dbReference type="PANTHER" id="PTHR38687">
    <property type="entry name" value="CELL DIVISION PROTEIN DEDD-RELATED"/>
    <property type="match status" value="1"/>
</dbReference>
<dbReference type="KEGG" id="apac:S7S_08260"/>
<dbReference type="OrthoDB" id="7069135at2"/>
<dbReference type="GO" id="GO:0032153">
    <property type="term" value="C:cell division site"/>
    <property type="evidence" value="ECO:0007669"/>
    <property type="project" value="TreeGrafter"/>
</dbReference>
<keyword evidence="3" id="KW-1185">Reference proteome</keyword>
<evidence type="ECO:0000313" key="3">
    <source>
        <dbReference type="Proteomes" id="UP000006764"/>
    </source>
</evidence>
<dbReference type="InterPro" id="IPR052521">
    <property type="entry name" value="Cell_div_SPOR-domain"/>
</dbReference>
<name>A0A0B4XNM0_9GAMM</name>
<dbReference type="GO" id="GO:0030428">
    <property type="term" value="C:cell septum"/>
    <property type="evidence" value="ECO:0007669"/>
    <property type="project" value="TreeGrafter"/>
</dbReference>
<dbReference type="HOGENOM" id="CLU_068683_2_1_6"/>
<reference evidence="2 3" key="1">
    <citation type="journal article" date="2012" name="J. Bacteriol.">
        <title>Genome sequence of an alkane-degrading bacterium, Alcanivorax pacificus type strain W11-5, isolated from deep sea sediment.</title>
        <authorList>
            <person name="Lai Q."/>
            <person name="Shao Z."/>
        </authorList>
    </citation>
    <scope>NUCLEOTIDE SEQUENCE [LARGE SCALE GENOMIC DNA]</scope>
    <source>
        <strain evidence="2 3">W11-5</strain>
    </source>
</reference>
<dbReference type="InterPro" id="IPR036680">
    <property type="entry name" value="SPOR-like_sf"/>
</dbReference>
<dbReference type="GO" id="GO:0032506">
    <property type="term" value="P:cytokinetic process"/>
    <property type="evidence" value="ECO:0007669"/>
    <property type="project" value="TreeGrafter"/>
</dbReference>
<feature type="domain" description="SPOR" evidence="1">
    <location>
        <begin position="118"/>
        <end position="199"/>
    </location>
</feature>
<proteinExistence type="predicted"/>
<sequence length="201" mass="21566">MDKQLKQRIIGGLLLLLLAAIITPLLLRTPEEVRVALDMSIPPPPTLPQMAIEPVVDQAEQEMALAEIEQDRDTVRRAGEDYDQRERDAGAPAAQPVTEVPAQAPPAVTEAPAARQDPPPLTGWAVQVGSYSSADSAGGQAQQLRDAGYRAFTRTVEQGGQTLHRVFAGPELDRDAAVALRERLASDADLRLQGLVVSLAP</sequence>
<dbReference type="Gene3D" id="3.30.70.1070">
    <property type="entry name" value="Sporulation related repeat"/>
    <property type="match status" value="1"/>
</dbReference>
<accession>A0A0B4XNM0</accession>
<dbReference type="EMBL" id="CP004387">
    <property type="protein sequence ID" value="AJD48068.1"/>
    <property type="molecule type" value="Genomic_DNA"/>
</dbReference>
<dbReference type="PANTHER" id="PTHR38687:SF1">
    <property type="entry name" value="CELL DIVISION PROTEIN DEDD"/>
    <property type="match status" value="1"/>
</dbReference>
<dbReference type="InterPro" id="IPR007730">
    <property type="entry name" value="SPOR-like_dom"/>
</dbReference>
<gene>
    <name evidence="2" type="ORF">S7S_08260</name>
</gene>
<dbReference type="Proteomes" id="UP000006764">
    <property type="component" value="Chromosome"/>
</dbReference>
<dbReference type="RefSeq" id="WP_008735945.1">
    <property type="nucleotide sequence ID" value="NZ_CP004387.1"/>
</dbReference>